<dbReference type="AlphaFoldDB" id="A0AAW0R5X0"/>
<feature type="signal peptide" evidence="2">
    <location>
        <begin position="1"/>
        <end position="19"/>
    </location>
</feature>
<name>A0AAW0R5X0_9PEZI</name>
<evidence type="ECO:0000313" key="3">
    <source>
        <dbReference type="EMBL" id="KAK8129178.1"/>
    </source>
</evidence>
<feature type="region of interest" description="Disordered" evidence="1">
    <location>
        <begin position="37"/>
        <end position="72"/>
    </location>
</feature>
<comment type="caution">
    <text evidence="3">The sequence shown here is derived from an EMBL/GenBank/DDBJ whole genome shotgun (WGS) entry which is preliminary data.</text>
</comment>
<proteinExistence type="predicted"/>
<organism evidence="3 4">
    <name type="scientific">Apiospora kogelbergensis</name>
    <dbReference type="NCBI Taxonomy" id="1337665"/>
    <lineage>
        <taxon>Eukaryota</taxon>
        <taxon>Fungi</taxon>
        <taxon>Dikarya</taxon>
        <taxon>Ascomycota</taxon>
        <taxon>Pezizomycotina</taxon>
        <taxon>Sordariomycetes</taxon>
        <taxon>Xylariomycetidae</taxon>
        <taxon>Amphisphaeriales</taxon>
        <taxon>Apiosporaceae</taxon>
        <taxon>Apiospora</taxon>
    </lineage>
</organism>
<evidence type="ECO:0000313" key="4">
    <source>
        <dbReference type="Proteomes" id="UP001392437"/>
    </source>
</evidence>
<sequence length="132" mass="11953">MNKFLITALLLAANASALAVPRNDAAGGDEVYHLHSNQPLQQGQNNVANSPIHDTRDVGGSQPAADASLWKGKGGSGYGGGGGGGGGGGAGGGSGYAGGSGSVCVGGSGSIGGGGYGAGGGGGGGGGYGGGY</sequence>
<evidence type="ECO:0000256" key="1">
    <source>
        <dbReference type="SAM" id="MobiDB-lite"/>
    </source>
</evidence>
<feature type="chain" id="PRO_5043934405" description="Glycine rich protein" evidence="2">
    <location>
        <begin position="20"/>
        <end position="132"/>
    </location>
</feature>
<keyword evidence="2" id="KW-0732">Signal</keyword>
<accession>A0AAW0R5X0</accession>
<evidence type="ECO:0008006" key="5">
    <source>
        <dbReference type="Google" id="ProtNLM"/>
    </source>
</evidence>
<dbReference type="EMBL" id="JAQQWP010000002">
    <property type="protein sequence ID" value="KAK8129178.1"/>
    <property type="molecule type" value="Genomic_DNA"/>
</dbReference>
<protein>
    <recommendedName>
        <fullName evidence="5">Glycine rich protein</fullName>
    </recommendedName>
</protein>
<reference evidence="3 4" key="1">
    <citation type="submission" date="2023-01" db="EMBL/GenBank/DDBJ databases">
        <title>Analysis of 21 Apiospora genomes using comparative genomics revels a genus with tremendous synthesis potential of carbohydrate active enzymes and secondary metabolites.</title>
        <authorList>
            <person name="Sorensen T."/>
        </authorList>
    </citation>
    <scope>NUCLEOTIDE SEQUENCE [LARGE SCALE GENOMIC DNA]</scope>
    <source>
        <strain evidence="3 4">CBS 117206</strain>
    </source>
</reference>
<evidence type="ECO:0000256" key="2">
    <source>
        <dbReference type="SAM" id="SignalP"/>
    </source>
</evidence>
<keyword evidence="4" id="KW-1185">Reference proteome</keyword>
<dbReference type="Proteomes" id="UP001392437">
    <property type="component" value="Unassembled WGS sequence"/>
</dbReference>
<feature type="compositionally biased region" description="Polar residues" evidence="1">
    <location>
        <begin position="37"/>
        <end position="49"/>
    </location>
</feature>
<gene>
    <name evidence="3" type="ORF">PG999_001558</name>
</gene>